<reference evidence="7" key="1">
    <citation type="journal article" date="2023" name="G3 (Bethesda)">
        <title>Whole genome assemblies of Zophobas morio and Tenebrio molitor.</title>
        <authorList>
            <person name="Kaur S."/>
            <person name="Stinson S.A."/>
            <person name="diCenzo G.C."/>
        </authorList>
    </citation>
    <scope>NUCLEOTIDE SEQUENCE</scope>
    <source>
        <strain evidence="7">QUZm001</strain>
    </source>
</reference>
<evidence type="ECO:0008006" key="9">
    <source>
        <dbReference type="Google" id="ProtNLM"/>
    </source>
</evidence>
<evidence type="ECO:0000256" key="3">
    <source>
        <dbReference type="ARBA" id="ARBA00022801"/>
    </source>
</evidence>
<dbReference type="InterPro" id="IPR001360">
    <property type="entry name" value="Glyco_hydro_1"/>
</dbReference>
<dbReference type="Proteomes" id="UP001168821">
    <property type="component" value="Unassembled WGS sequence"/>
</dbReference>
<gene>
    <name evidence="7" type="ORF">Zmor_001847</name>
</gene>
<dbReference type="Gene3D" id="3.20.20.80">
    <property type="entry name" value="Glycosidases"/>
    <property type="match status" value="2"/>
</dbReference>
<proteinExistence type="inferred from homology"/>
<dbReference type="FunFam" id="3.20.20.80:FF:000013">
    <property type="entry name" value="lactase-phlorizin hydrolase"/>
    <property type="match status" value="2"/>
</dbReference>
<sequence>MQHITLPILKLCLLIHLSKTEDWTFPEDFKFGVATSAYQIEGGAKEDGKTLSVWDRITRTPGFVTDGSTGDVACDSYHKWEEDVRILKELGVDYYRFSISWTRILSGGYTSTVNEAGVAYYNNLINALIANDIEPVVTMYHWDMPQTISTLGGFSNSAWVDFFTNYARTLFEQFGDRVKLWITFNEPNIICHYFNSVLGNITEAYPNGVIEYLCTYHLLKAHAETYHIYDREFRQRQQGKVGITLNFEWSEPMSNDPEDVAAAERRRQFDFGIFANPIINFDYPKVVRDRVAARSRLEDFPRSRLKRFTLAEKLSIRGTYDFLGLNHYTTWLVGEGSEADPTEHSFYIDTKVRRMQDDSWETTAAPDNKVVPEGLRKALNWIKTTYGNPDILITECGYSDTTGTLEDDRRINFYKEYLNATLEAIHLDGVNVKAFMAWSLMDNFEWNQGYTASISNQWEFPDDFQFGTATSAYQVEGGWNADGKGVSVWDRLTQTPGFVTDGSNGTVACDSYHKWEEDVQMIKNLNTDYYRFSLSWTRIFPNGFANGINQPGVDYYNNLIDELIANGIEPIVTLFHWDTPDIFSALGGFYTPTFIDLFANYARTAFDLYGDRVKRWITFNEPKVLCQDYSEFMGMINEYYPNGIIEYLCSHHMIKAHVKAFRIYDLEFRLRQRGRVGITLNFEWSEPASDSPEDVVAAEQRRQFEFGLYANPVVYGNYPQIVIDRVAERSKLEGFPQSRLPKFSLLEQINNRGTYDFLGLNHYNSWLVKATEEVPIGKPSVQNDIGTSRHVDPGWEDTEWDGKVAPWGLRNSLKWLKKTYRDPEILITECGYPDKTGTLEDDRRISFLQQYLNATLQAIYEDKVNVKGFTAWSLMDNFEWGQGYTVKFGLYFVDFNSPDRTRTPKKSAEYFRSVIESRRV</sequence>
<dbReference type="InterPro" id="IPR033132">
    <property type="entry name" value="GH_1_N_CS"/>
</dbReference>
<feature type="signal peptide" evidence="6">
    <location>
        <begin position="1"/>
        <end position="20"/>
    </location>
</feature>
<dbReference type="SUPFAM" id="SSF51445">
    <property type="entry name" value="(Trans)glycosidases"/>
    <property type="match status" value="2"/>
</dbReference>
<evidence type="ECO:0000256" key="6">
    <source>
        <dbReference type="SAM" id="SignalP"/>
    </source>
</evidence>
<dbReference type="GO" id="GO:0005975">
    <property type="term" value="P:carbohydrate metabolic process"/>
    <property type="evidence" value="ECO:0007669"/>
    <property type="project" value="InterPro"/>
</dbReference>
<feature type="chain" id="PRO_5041259005" description="Lactase-phlorizin hydrolase" evidence="6">
    <location>
        <begin position="21"/>
        <end position="920"/>
    </location>
</feature>
<comment type="caution">
    <text evidence="7">The sequence shown here is derived from an EMBL/GenBank/DDBJ whole genome shotgun (WGS) entry which is preliminary data.</text>
</comment>
<evidence type="ECO:0000313" key="8">
    <source>
        <dbReference type="Proteomes" id="UP001168821"/>
    </source>
</evidence>
<dbReference type="InterPro" id="IPR017853">
    <property type="entry name" value="GH"/>
</dbReference>
<keyword evidence="3" id="KW-0378">Hydrolase</keyword>
<evidence type="ECO:0000256" key="2">
    <source>
        <dbReference type="ARBA" id="ARBA00011738"/>
    </source>
</evidence>
<evidence type="ECO:0000256" key="5">
    <source>
        <dbReference type="ARBA" id="ARBA00023295"/>
    </source>
</evidence>
<dbReference type="PROSITE" id="PS00653">
    <property type="entry name" value="GLYCOSYL_HYDROL_F1_2"/>
    <property type="match status" value="2"/>
</dbReference>
<dbReference type="GO" id="GO:0008422">
    <property type="term" value="F:beta-glucosidase activity"/>
    <property type="evidence" value="ECO:0007669"/>
    <property type="project" value="TreeGrafter"/>
</dbReference>
<comment type="subunit">
    <text evidence="2">Homodimer.</text>
</comment>
<accession>A0AA38J002</accession>
<dbReference type="EMBL" id="JALNTZ010000001">
    <property type="protein sequence ID" value="KAJ3666405.1"/>
    <property type="molecule type" value="Genomic_DNA"/>
</dbReference>
<keyword evidence="4" id="KW-0325">Glycoprotein</keyword>
<keyword evidence="8" id="KW-1185">Reference proteome</keyword>
<dbReference type="AlphaFoldDB" id="A0AA38J002"/>
<dbReference type="PRINTS" id="PR00131">
    <property type="entry name" value="GLHYDRLASE1"/>
</dbReference>
<dbReference type="PANTHER" id="PTHR10353">
    <property type="entry name" value="GLYCOSYL HYDROLASE"/>
    <property type="match status" value="1"/>
</dbReference>
<evidence type="ECO:0000256" key="4">
    <source>
        <dbReference type="ARBA" id="ARBA00023180"/>
    </source>
</evidence>
<protein>
    <recommendedName>
        <fullName evidence="9">Lactase-phlorizin hydrolase</fullName>
    </recommendedName>
</protein>
<keyword evidence="6" id="KW-0732">Signal</keyword>
<evidence type="ECO:0000256" key="1">
    <source>
        <dbReference type="ARBA" id="ARBA00010838"/>
    </source>
</evidence>
<comment type="similarity">
    <text evidence="1">Belongs to the glycosyl hydrolase 1 family.</text>
</comment>
<dbReference type="Pfam" id="PF00232">
    <property type="entry name" value="Glyco_hydro_1"/>
    <property type="match status" value="2"/>
</dbReference>
<organism evidence="7 8">
    <name type="scientific">Zophobas morio</name>
    <dbReference type="NCBI Taxonomy" id="2755281"/>
    <lineage>
        <taxon>Eukaryota</taxon>
        <taxon>Metazoa</taxon>
        <taxon>Ecdysozoa</taxon>
        <taxon>Arthropoda</taxon>
        <taxon>Hexapoda</taxon>
        <taxon>Insecta</taxon>
        <taxon>Pterygota</taxon>
        <taxon>Neoptera</taxon>
        <taxon>Endopterygota</taxon>
        <taxon>Coleoptera</taxon>
        <taxon>Polyphaga</taxon>
        <taxon>Cucujiformia</taxon>
        <taxon>Tenebrionidae</taxon>
        <taxon>Zophobas</taxon>
    </lineage>
</organism>
<dbReference type="PANTHER" id="PTHR10353:SF36">
    <property type="entry name" value="LP05116P"/>
    <property type="match status" value="1"/>
</dbReference>
<name>A0AA38J002_9CUCU</name>
<keyword evidence="5" id="KW-0326">Glycosidase</keyword>
<evidence type="ECO:0000313" key="7">
    <source>
        <dbReference type="EMBL" id="KAJ3666405.1"/>
    </source>
</evidence>